<keyword evidence="2" id="KW-1185">Reference proteome</keyword>
<sequence length="108" mass="12655">MLLQLDDTYRITVDSSKQNLQLERLENVVSKKDKEVVRQQYNIIGYHGSNLKSALYQYKKDSLIVDDSISDISAILHKLDKIDKTIHEVVKHENIDFTYSNKKEKEDE</sequence>
<organism evidence="1 2">
    <name type="scientific">Cytobacillus praedii</name>
    <dbReference type="NCBI Taxonomy" id="1742358"/>
    <lineage>
        <taxon>Bacteria</taxon>
        <taxon>Bacillati</taxon>
        <taxon>Bacillota</taxon>
        <taxon>Bacilli</taxon>
        <taxon>Bacillales</taxon>
        <taxon>Bacillaceae</taxon>
        <taxon>Cytobacillus</taxon>
    </lineage>
</organism>
<dbReference type="AlphaFoldDB" id="A0A4R1AT29"/>
<dbReference type="Proteomes" id="UP000293846">
    <property type="component" value="Unassembled WGS sequence"/>
</dbReference>
<protein>
    <submittedName>
        <fullName evidence="1">Uncharacterized protein</fullName>
    </submittedName>
</protein>
<name>A0A4R1AT29_9BACI</name>
<reference evidence="1 2" key="1">
    <citation type="submission" date="2019-03" db="EMBL/GenBank/DDBJ databases">
        <authorList>
            <person name="Jensen L."/>
            <person name="Storgaard J."/>
            <person name="Sulaj E."/>
            <person name="Schramm A."/>
            <person name="Marshall I.P.G."/>
        </authorList>
    </citation>
    <scope>NUCLEOTIDE SEQUENCE [LARGE SCALE GENOMIC DNA]</scope>
    <source>
        <strain evidence="1 2">2017H2G3</strain>
    </source>
</reference>
<comment type="caution">
    <text evidence="1">The sequence shown here is derived from an EMBL/GenBank/DDBJ whole genome shotgun (WGS) entry which is preliminary data.</text>
</comment>
<dbReference type="EMBL" id="SJTH01000086">
    <property type="protein sequence ID" value="TCJ01052.1"/>
    <property type="molecule type" value="Genomic_DNA"/>
</dbReference>
<evidence type="ECO:0000313" key="2">
    <source>
        <dbReference type="Proteomes" id="UP000293846"/>
    </source>
</evidence>
<dbReference type="RefSeq" id="WP_131239371.1">
    <property type="nucleotide sequence ID" value="NZ_SJTH01000086.1"/>
</dbReference>
<evidence type="ECO:0000313" key="1">
    <source>
        <dbReference type="EMBL" id="TCJ01052.1"/>
    </source>
</evidence>
<accession>A0A4R1AT29</accession>
<gene>
    <name evidence="1" type="ORF">E0Y62_25885</name>
</gene>
<proteinExistence type="predicted"/>